<dbReference type="InterPro" id="IPR008269">
    <property type="entry name" value="Lon_proteolytic"/>
</dbReference>
<dbReference type="GO" id="GO:0005524">
    <property type="term" value="F:ATP binding"/>
    <property type="evidence" value="ECO:0007669"/>
    <property type="project" value="UniProtKB-UniRule"/>
</dbReference>
<dbReference type="PROSITE" id="PS51786">
    <property type="entry name" value="LON_PROTEOLYTIC"/>
    <property type="match status" value="1"/>
</dbReference>
<keyword evidence="4 10" id="KW-0547">Nucleotide-binding</keyword>
<evidence type="ECO:0000256" key="3">
    <source>
        <dbReference type="ARBA" id="ARBA00022670"/>
    </source>
</evidence>
<evidence type="ECO:0000256" key="16">
    <source>
        <dbReference type="SAM" id="Coils"/>
    </source>
</evidence>
<feature type="binding site" evidence="10 13">
    <location>
        <begin position="382"/>
        <end position="389"/>
    </location>
    <ligand>
        <name>ATP</name>
        <dbReference type="ChEBI" id="CHEBI:30616"/>
    </ligand>
</feature>
<dbReference type="PROSITE" id="PS01046">
    <property type="entry name" value="LON_SER"/>
    <property type="match status" value="1"/>
</dbReference>
<dbReference type="PRINTS" id="PR00830">
    <property type="entry name" value="ENDOLAPTASE"/>
</dbReference>
<dbReference type="PIRSF" id="PIRSF001174">
    <property type="entry name" value="Lon_proteas"/>
    <property type="match status" value="1"/>
</dbReference>
<dbReference type="Gene3D" id="1.20.58.1480">
    <property type="match status" value="1"/>
</dbReference>
<evidence type="ECO:0000256" key="6">
    <source>
        <dbReference type="ARBA" id="ARBA00022825"/>
    </source>
</evidence>
<feature type="coiled-coil region" evidence="16">
    <location>
        <begin position="195"/>
        <end position="262"/>
    </location>
</feature>
<dbReference type="EC" id="3.4.21.53" evidence="10 11"/>
<evidence type="ECO:0000256" key="12">
    <source>
        <dbReference type="PIRSR" id="PIRSR001174-1"/>
    </source>
</evidence>
<dbReference type="Gene3D" id="2.30.130.40">
    <property type="entry name" value="LON domain-like"/>
    <property type="match status" value="1"/>
</dbReference>
<reference evidence="19 20" key="1">
    <citation type="journal article" date="2016" name="Nat. Commun.">
        <title>Thousands of microbial genomes shed light on interconnected biogeochemical processes in an aquifer system.</title>
        <authorList>
            <person name="Anantharaman K."/>
            <person name="Brown C.T."/>
            <person name="Hug L.A."/>
            <person name="Sharon I."/>
            <person name="Castelle C.J."/>
            <person name="Probst A.J."/>
            <person name="Thomas B.C."/>
            <person name="Singh A."/>
            <person name="Wilkins M.J."/>
            <person name="Karaoz U."/>
            <person name="Brodie E.L."/>
            <person name="Williams K.H."/>
            <person name="Hubbard S.S."/>
            <person name="Banfield J.F."/>
        </authorList>
    </citation>
    <scope>NUCLEOTIDE SEQUENCE [LARGE SCALE GENOMIC DNA]</scope>
</reference>
<dbReference type="InterPro" id="IPR014721">
    <property type="entry name" value="Ribsml_uS5_D2-typ_fold_subgr"/>
</dbReference>
<evidence type="ECO:0000256" key="2">
    <source>
        <dbReference type="ARBA" id="ARBA00022490"/>
    </source>
</evidence>
<keyword evidence="3 10" id="KW-0645">Protease</keyword>
<dbReference type="Pfam" id="PF05362">
    <property type="entry name" value="Lon_C"/>
    <property type="match status" value="1"/>
</dbReference>
<dbReference type="InterPro" id="IPR046336">
    <property type="entry name" value="Lon_prtase_N_sf"/>
</dbReference>
<keyword evidence="16" id="KW-0175">Coiled coil</keyword>
<evidence type="ECO:0000313" key="19">
    <source>
        <dbReference type="EMBL" id="OGY20781.1"/>
    </source>
</evidence>
<comment type="caution">
    <text evidence="19">The sequence shown here is derived from an EMBL/GenBank/DDBJ whole genome shotgun (WGS) entry which is preliminary data.</text>
</comment>
<evidence type="ECO:0000313" key="20">
    <source>
        <dbReference type="Proteomes" id="UP000176723"/>
    </source>
</evidence>
<dbReference type="GO" id="GO:0006515">
    <property type="term" value="P:protein quality control for misfolded or incompletely synthesized proteins"/>
    <property type="evidence" value="ECO:0007669"/>
    <property type="project" value="UniProtKB-UniRule"/>
</dbReference>
<dbReference type="InterPro" id="IPR008268">
    <property type="entry name" value="Peptidase_S16_AS"/>
</dbReference>
<organism evidence="19 20">
    <name type="scientific">Candidatus Chisholmbacteria bacterium RIFCSPLOWO2_01_FULL_49_14</name>
    <dbReference type="NCBI Taxonomy" id="1797593"/>
    <lineage>
        <taxon>Bacteria</taxon>
        <taxon>Candidatus Chisholmiibacteriota</taxon>
    </lineage>
</organism>
<feature type="domain" description="Lon N-terminal" evidence="18">
    <location>
        <begin position="17"/>
        <end position="209"/>
    </location>
</feature>
<dbReference type="Gene3D" id="3.30.230.10">
    <property type="match status" value="1"/>
</dbReference>
<dbReference type="SMART" id="SM00382">
    <property type="entry name" value="AAA"/>
    <property type="match status" value="1"/>
</dbReference>
<dbReference type="Proteomes" id="UP000176723">
    <property type="component" value="Unassembled WGS sequence"/>
</dbReference>
<feature type="domain" description="Lon proteolytic" evidence="17">
    <location>
        <begin position="618"/>
        <end position="798"/>
    </location>
</feature>
<dbReference type="Gene3D" id="1.20.5.5270">
    <property type="match status" value="1"/>
</dbReference>
<protein>
    <recommendedName>
        <fullName evidence="10 11">Lon protease</fullName>
        <ecNumber evidence="10 11">3.4.21.53</ecNumber>
    </recommendedName>
    <alternativeName>
        <fullName evidence="10">ATP-dependent protease La</fullName>
    </alternativeName>
</protein>
<comment type="catalytic activity">
    <reaction evidence="9 10 11 14">
        <text>Hydrolysis of proteins in presence of ATP.</text>
        <dbReference type="EC" id="3.4.21.53"/>
    </reaction>
</comment>
<accession>A0A1G1VZE4</accession>
<dbReference type="SMART" id="SM00464">
    <property type="entry name" value="LON"/>
    <property type="match status" value="1"/>
</dbReference>
<feature type="active site" evidence="10 12">
    <location>
        <position position="705"/>
    </location>
</feature>
<sequence>MAVLLNRQTGSDSTNRLPLVAIREGVVFPHTEQVLVFGRKKSVAGVTVAFETNRQVVFVTQKNSTISDPLPEHLYKIGTLSLIERTLKSDGEINAIVKGVSRVRIVNVETGGDYFQAEVSSLPEISEDSREVEAICKHLANEFKKAVNLGKSVEFLSFMKLMGDVKASELADQIASSLDIKTHEKQGLLEMLNVRERLEKTLDYLTHEIKVLEIERKIATKTQKKFDKSMREAVLRERMKTIQKELGEETEEDEEVKELKKKIIEAKMPKIAREKAEKELARLSQMSAHNPESGYIRTWLETIVDMPWSIRSENNVLMKSAQKVLEADHYGLKEVKERILEYLAVLKIKAMKPAAKKTAGKETEDGELKTDRSIPTILCFVGPPGVGKTSIGRSIAKSLGRKFIKISLGGIRDEAEIRGHRRTYVGALPGRIIQGIRTTGSKNPVFMLDEIDKVGADFRGDPSAALLEALDPEQNKDFSDHYLEVSFDLSEVMFITTANVLDTIPPALRDRLEVIRFAGYTEDEKYHIAKSHLIRKVLTANGLTEKQVEIQAVTLRHIIKRYTREAGVRNLERELAKVSRKIARRIAEGKRGKVTVTKTSVNEYLGPEKFSETLAEKRDEVGLATGLAWTQAGGDILFVEVALMPGRGKLILTGQLGEVMKESGQAAVSYVRSRWQHLKLKQNFHKSIDVHIHVPEGAVPKDGPSAGVTITTALVSALTKRPTRREVGMTGEVTLRGRVLEIGGVKEKVIAAHRAGLKELILPKDNKKDLVEVPDPVKKDLTFHFVSHMDEVLKIALK</sequence>
<evidence type="ECO:0000256" key="15">
    <source>
        <dbReference type="RuleBase" id="RU000591"/>
    </source>
</evidence>
<dbReference type="InterPro" id="IPR020568">
    <property type="entry name" value="Ribosomal_Su5_D2-typ_SF"/>
</dbReference>
<feature type="active site" evidence="10 12">
    <location>
        <position position="748"/>
    </location>
</feature>
<evidence type="ECO:0000256" key="14">
    <source>
        <dbReference type="PROSITE-ProRule" id="PRU01122"/>
    </source>
</evidence>
<evidence type="ECO:0000256" key="4">
    <source>
        <dbReference type="ARBA" id="ARBA00022741"/>
    </source>
</evidence>
<dbReference type="InterPro" id="IPR003593">
    <property type="entry name" value="AAA+_ATPase"/>
</dbReference>
<dbReference type="STRING" id="1797593.A3A65_01240"/>
<evidence type="ECO:0000256" key="11">
    <source>
        <dbReference type="PIRNR" id="PIRNR001174"/>
    </source>
</evidence>
<dbReference type="HAMAP" id="MF_01973">
    <property type="entry name" value="lon_bact"/>
    <property type="match status" value="1"/>
</dbReference>
<keyword evidence="7 10" id="KW-0067">ATP-binding</keyword>
<dbReference type="InterPro" id="IPR027417">
    <property type="entry name" value="P-loop_NTPase"/>
</dbReference>
<evidence type="ECO:0000256" key="5">
    <source>
        <dbReference type="ARBA" id="ARBA00022801"/>
    </source>
</evidence>
<dbReference type="AlphaFoldDB" id="A0A1G1VZE4"/>
<comment type="subcellular location">
    <subcellularLocation>
        <location evidence="1 10 11">Cytoplasm</location>
    </subcellularLocation>
</comment>
<dbReference type="GO" id="GO:0034605">
    <property type="term" value="P:cellular response to heat"/>
    <property type="evidence" value="ECO:0007669"/>
    <property type="project" value="UniProtKB-UniRule"/>
</dbReference>
<comment type="function">
    <text evidence="10">ATP-dependent serine protease that mediates the selective degradation of mutant and abnormal proteins as well as certain short-lived regulatory proteins. Required for cellular homeostasis and for survival from DNA damage and developmental changes induced by stress. Degrades polypeptides processively to yield small peptide fragments that are 5 to 10 amino acids long. Binds to DNA in a double-stranded, site-specific manner.</text>
</comment>
<dbReference type="GO" id="GO:0005737">
    <property type="term" value="C:cytoplasm"/>
    <property type="evidence" value="ECO:0007669"/>
    <property type="project" value="UniProtKB-SubCell"/>
</dbReference>
<evidence type="ECO:0000259" key="18">
    <source>
        <dbReference type="PROSITE" id="PS51787"/>
    </source>
</evidence>
<dbReference type="Pfam" id="PF02190">
    <property type="entry name" value="LON_substr_bdg"/>
    <property type="match status" value="1"/>
</dbReference>
<evidence type="ECO:0000259" key="17">
    <source>
        <dbReference type="PROSITE" id="PS51786"/>
    </source>
</evidence>
<name>A0A1G1VZE4_9BACT</name>
<comment type="subunit">
    <text evidence="10 11">Homohexamer. Organized in a ring with a central cavity.</text>
</comment>
<dbReference type="PROSITE" id="PS51787">
    <property type="entry name" value="LON_N"/>
    <property type="match status" value="1"/>
</dbReference>
<dbReference type="FunFam" id="1.20.5.5270:FF:000002">
    <property type="entry name" value="Lon protease homolog"/>
    <property type="match status" value="1"/>
</dbReference>
<comment type="similarity">
    <text evidence="10 11 14 15">Belongs to the peptidase S16 family.</text>
</comment>
<dbReference type="SUPFAM" id="SSF52540">
    <property type="entry name" value="P-loop containing nucleoside triphosphate hydrolases"/>
    <property type="match status" value="1"/>
</dbReference>
<dbReference type="SUPFAM" id="SSF88697">
    <property type="entry name" value="PUA domain-like"/>
    <property type="match status" value="1"/>
</dbReference>
<evidence type="ECO:0000256" key="1">
    <source>
        <dbReference type="ARBA" id="ARBA00004496"/>
    </source>
</evidence>
<keyword evidence="5 10" id="KW-0378">Hydrolase</keyword>
<dbReference type="InterPro" id="IPR003959">
    <property type="entry name" value="ATPase_AAA_core"/>
</dbReference>
<dbReference type="Gene3D" id="3.40.50.300">
    <property type="entry name" value="P-loop containing nucleotide triphosphate hydrolases"/>
    <property type="match status" value="1"/>
</dbReference>
<dbReference type="SUPFAM" id="SSF54211">
    <property type="entry name" value="Ribosomal protein S5 domain 2-like"/>
    <property type="match status" value="1"/>
</dbReference>
<dbReference type="Pfam" id="PF00004">
    <property type="entry name" value="AAA"/>
    <property type="match status" value="1"/>
</dbReference>
<dbReference type="EMBL" id="MHCL01000023">
    <property type="protein sequence ID" value="OGY20781.1"/>
    <property type="molecule type" value="Genomic_DNA"/>
</dbReference>
<dbReference type="PANTHER" id="PTHR10046">
    <property type="entry name" value="ATP DEPENDENT LON PROTEASE FAMILY MEMBER"/>
    <property type="match status" value="1"/>
</dbReference>
<evidence type="ECO:0000256" key="10">
    <source>
        <dbReference type="HAMAP-Rule" id="MF_01973"/>
    </source>
</evidence>
<dbReference type="GO" id="GO:0043565">
    <property type="term" value="F:sequence-specific DNA binding"/>
    <property type="evidence" value="ECO:0007669"/>
    <property type="project" value="UniProtKB-UniRule"/>
</dbReference>
<dbReference type="GO" id="GO:0016887">
    <property type="term" value="F:ATP hydrolysis activity"/>
    <property type="evidence" value="ECO:0007669"/>
    <property type="project" value="UniProtKB-UniRule"/>
</dbReference>
<comment type="induction">
    <text evidence="10">By heat shock.</text>
</comment>
<dbReference type="InterPro" id="IPR015947">
    <property type="entry name" value="PUA-like_sf"/>
</dbReference>
<keyword evidence="2 10" id="KW-0963">Cytoplasm</keyword>
<evidence type="ECO:0000256" key="7">
    <source>
        <dbReference type="ARBA" id="ARBA00022840"/>
    </source>
</evidence>
<dbReference type="InterPro" id="IPR054594">
    <property type="entry name" value="Lon_lid"/>
</dbReference>
<dbReference type="InterPro" id="IPR027543">
    <property type="entry name" value="Lon_bac"/>
</dbReference>
<keyword evidence="6 10" id="KW-0720">Serine protease</keyword>
<dbReference type="InterPro" id="IPR004815">
    <property type="entry name" value="Lon_bac/euk-typ"/>
</dbReference>
<dbReference type="InterPro" id="IPR027065">
    <property type="entry name" value="Lon_Prtase"/>
</dbReference>
<keyword evidence="8 10" id="KW-0346">Stress response</keyword>
<dbReference type="InterPro" id="IPR003111">
    <property type="entry name" value="Lon_prtase_N"/>
</dbReference>
<dbReference type="Gene3D" id="1.10.8.60">
    <property type="match status" value="1"/>
</dbReference>
<gene>
    <name evidence="10" type="primary">lon</name>
    <name evidence="19" type="ORF">A3A65_01240</name>
</gene>
<dbReference type="GO" id="GO:0004252">
    <property type="term" value="F:serine-type endopeptidase activity"/>
    <property type="evidence" value="ECO:0007669"/>
    <property type="project" value="UniProtKB-UniRule"/>
</dbReference>
<proteinExistence type="evidence at transcript level"/>
<dbReference type="FunFam" id="3.40.50.300:FF:000021">
    <property type="entry name" value="Lon protease homolog"/>
    <property type="match status" value="1"/>
</dbReference>
<evidence type="ECO:0000256" key="8">
    <source>
        <dbReference type="ARBA" id="ARBA00023016"/>
    </source>
</evidence>
<dbReference type="NCBIfam" id="TIGR00763">
    <property type="entry name" value="lon"/>
    <property type="match status" value="1"/>
</dbReference>
<dbReference type="Pfam" id="PF22667">
    <property type="entry name" value="Lon_lid"/>
    <property type="match status" value="1"/>
</dbReference>
<dbReference type="CDD" id="cd19500">
    <property type="entry name" value="RecA-like_Lon"/>
    <property type="match status" value="1"/>
</dbReference>
<evidence type="ECO:0000256" key="13">
    <source>
        <dbReference type="PIRSR" id="PIRSR001174-2"/>
    </source>
</evidence>
<dbReference type="GO" id="GO:0004176">
    <property type="term" value="F:ATP-dependent peptidase activity"/>
    <property type="evidence" value="ECO:0007669"/>
    <property type="project" value="UniProtKB-UniRule"/>
</dbReference>
<evidence type="ECO:0000256" key="9">
    <source>
        <dbReference type="ARBA" id="ARBA00050665"/>
    </source>
</evidence>